<dbReference type="AlphaFoldDB" id="A0A9P6H873"/>
<evidence type="ECO:0000313" key="3">
    <source>
        <dbReference type="EMBL" id="KAF9779744.1"/>
    </source>
</evidence>
<dbReference type="Gene3D" id="1.10.472.10">
    <property type="entry name" value="Cyclin-like"/>
    <property type="match status" value="1"/>
</dbReference>
<dbReference type="GO" id="GO:0016538">
    <property type="term" value="F:cyclin-dependent protein serine/threonine kinase regulator activity"/>
    <property type="evidence" value="ECO:0007669"/>
    <property type="project" value="TreeGrafter"/>
</dbReference>
<dbReference type="GO" id="GO:0005634">
    <property type="term" value="C:nucleus"/>
    <property type="evidence" value="ECO:0007669"/>
    <property type="project" value="TreeGrafter"/>
</dbReference>
<reference evidence="3" key="2">
    <citation type="submission" date="2020-11" db="EMBL/GenBank/DDBJ databases">
        <authorList>
            <consortium name="DOE Joint Genome Institute"/>
            <person name="Kuo A."/>
            <person name="Miyauchi S."/>
            <person name="Kiss E."/>
            <person name="Drula E."/>
            <person name="Kohler A."/>
            <person name="Sanchez-Garcia M."/>
            <person name="Andreopoulos B."/>
            <person name="Barry K.W."/>
            <person name="Bonito G."/>
            <person name="Buee M."/>
            <person name="Carver A."/>
            <person name="Chen C."/>
            <person name="Cichocki N."/>
            <person name="Clum A."/>
            <person name="Culley D."/>
            <person name="Crous P.W."/>
            <person name="Fauchery L."/>
            <person name="Girlanda M."/>
            <person name="Hayes R."/>
            <person name="Keri Z."/>
            <person name="Labutti K."/>
            <person name="Lipzen A."/>
            <person name="Lombard V."/>
            <person name="Magnuson J."/>
            <person name="Maillard F."/>
            <person name="Morin E."/>
            <person name="Murat C."/>
            <person name="Nolan M."/>
            <person name="Ohm R."/>
            <person name="Pangilinan J."/>
            <person name="Pereira M."/>
            <person name="Perotto S."/>
            <person name="Peter M."/>
            <person name="Riley R."/>
            <person name="Sitrit Y."/>
            <person name="Stielow B."/>
            <person name="Szollosi G."/>
            <person name="Zifcakova L."/>
            <person name="Stursova M."/>
            <person name="Spatafora J.W."/>
            <person name="Tedersoo L."/>
            <person name="Vaario L.-M."/>
            <person name="Yamada A."/>
            <person name="Yan M."/>
            <person name="Wang P."/>
            <person name="Xu J."/>
            <person name="Bruns T."/>
            <person name="Baldrian P."/>
            <person name="Vilgalys R."/>
            <person name="Henrissat B."/>
            <person name="Grigoriev I.V."/>
            <person name="Hibbett D."/>
            <person name="Nagy L.G."/>
            <person name="Martin F.M."/>
        </authorList>
    </citation>
    <scope>NUCLEOTIDE SEQUENCE</scope>
    <source>
        <strain evidence="3">UH-Tt-Lm1</strain>
    </source>
</reference>
<feature type="compositionally biased region" description="Low complexity" evidence="1">
    <location>
        <begin position="573"/>
        <end position="593"/>
    </location>
</feature>
<dbReference type="SMART" id="SM00385">
    <property type="entry name" value="CYCLIN"/>
    <property type="match status" value="1"/>
</dbReference>
<feature type="region of interest" description="Disordered" evidence="1">
    <location>
        <begin position="28"/>
        <end position="58"/>
    </location>
</feature>
<dbReference type="PANTHER" id="PTHR15615">
    <property type="match status" value="1"/>
</dbReference>
<dbReference type="GO" id="GO:0019901">
    <property type="term" value="F:protein kinase binding"/>
    <property type="evidence" value="ECO:0007669"/>
    <property type="project" value="InterPro"/>
</dbReference>
<feature type="region of interest" description="Disordered" evidence="1">
    <location>
        <begin position="244"/>
        <end position="338"/>
    </location>
</feature>
<sequence>MSYAAYNNLPVELFHACDFAKQPLTPPGANCLPPIQRYEDEDSSMSEDDDLQDSSLSSPDPILSDWFVNSQQSALYLAEKTCEMVCYLWFSSNSPSSRRHHFVPHANSQTALLQFSVSPHFVQFMQKVLETTQVSQSVIVLSLHYIFRLKERNRLTNSLPGSEFRVAIAALMMANKFVDDNTYTNKTWSDVSGISLEEINKMEREILLGIDFSLYVNKTTYDSWLNLLRGLVMAKERDGSAWKNSYARGRNTRSARAPVPSNGRSAAAYATPTRPHRARSTSPSSQSFRYPFTFTSTTQPTPRPTNDQPLKPGAKRSAEDAFSPTSTSFPPIKAPRRNTPALSLSIPVSAPANSSPAVNYGSKSGSPLDSLPFSKLSLASNSPAVASSTQNNEPDGRVWVSSSGQHVPPKTLSAAWPLQERERAWAAPQNLYYYSLACSPTSIRTQQAPEPERKAISVAKKAKLRYHPAPQTAPSPLVMANKPDQSLCARSHSTYSPRQQTLPIHQHRRWGGAPMVVHSASTSPDSREACLDFRQIQHRQYPSHGVPGQQYRCLPTVPHHHLHQHQFPSPDRLSVPSLSSTASSVSSSTPPSADSDDVRMSLPPFNEFVSGAGKVFPPSYHQVAEHSPLAADHNQQYRVEPQPAPFANAGPPGVGIQCTYAHEYGYDGHFPRSWVQQPYPAYGVPYSYGQWGSNWLRPLGM</sequence>
<feature type="domain" description="Cyclin-like" evidence="2">
    <location>
        <begin position="123"/>
        <end position="208"/>
    </location>
</feature>
<feature type="compositionally biased region" description="Acidic residues" evidence="1">
    <location>
        <begin position="39"/>
        <end position="52"/>
    </location>
</feature>
<keyword evidence="4" id="KW-1185">Reference proteome</keyword>
<feature type="compositionally biased region" description="Polar residues" evidence="1">
    <location>
        <begin position="384"/>
        <end position="393"/>
    </location>
</feature>
<organism evidence="3 4">
    <name type="scientific">Thelephora terrestris</name>
    <dbReference type="NCBI Taxonomy" id="56493"/>
    <lineage>
        <taxon>Eukaryota</taxon>
        <taxon>Fungi</taxon>
        <taxon>Dikarya</taxon>
        <taxon>Basidiomycota</taxon>
        <taxon>Agaricomycotina</taxon>
        <taxon>Agaricomycetes</taxon>
        <taxon>Thelephorales</taxon>
        <taxon>Thelephoraceae</taxon>
        <taxon>Thelephora</taxon>
    </lineage>
</organism>
<feature type="region of interest" description="Disordered" evidence="1">
    <location>
        <begin position="561"/>
        <end position="597"/>
    </location>
</feature>
<gene>
    <name evidence="3" type="ORF">BJ322DRAFT_1113041</name>
</gene>
<reference evidence="3" key="1">
    <citation type="journal article" date="2020" name="Nat. Commun.">
        <title>Large-scale genome sequencing of mycorrhizal fungi provides insights into the early evolution of symbiotic traits.</title>
        <authorList>
            <person name="Miyauchi S."/>
            <person name="Kiss E."/>
            <person name="Kuo A."/>
            <person name="Drula E."/>
            <person name="Kohler A."/>
            <person name="Sanchez-Garcia M."/>
            <person name="Morin E."/>
            <person name="Andreopoulos B."/>
            <person name="Barry K.W."/>
            <person name="Bonito G."/>
            <person name="Buee M."/>
            <person name="Carver A."/>
            <person name="Chen C."/>
            <person name="Cichocki N."/>
            <person name="Clum A."/>
            <person name="Culley D."/>
            <person name="Crous P.W."/>
            <person name="Fauchery L."/>
            <person name="Girlanda M."/>
            <person name="Hayes R.D."/>
            <person name="Keri Z."/>
            <person name="LaButti K."/>
            <person name="Lipzen A."/>
            <person name="Lombard V."/>
            <person name="Magnuson J."/>
            <person name="Maillard F."/>
            <person name="Murat C."/>
            <person name="Nolan M."/>
            <person name="Ohm R.A."/>
            <person name="Pangilinan J."/>
            <person name="Pereira M.F."/>
            <person name="Perotto S."/>
            <person name="Peter M."/>
            <person name="Pfister S."/>
            <person name="Riley R."/>
            <person name="Sitrit Y."/>
            <person name="Stielow J.B."/>
            <person name="Szollosi G."/>
            <person name="Zifcakova L."/>
            <person name="Stursova M."/>
            <person name="Spatafora J.W."/>
            <person name="Tedersoo L."/>
            <person name="Vaario L.M."/>
            <person name="Yamada A."/>
            <person name="Yan M."/>
            <person name="Wang P."/>
            <person name="Xu J."/>
            <person name="Bruns T."/>
            <person name="Baldrian P."/>
            <person name="Vilgalys R."/>
            <person name="Dunand C."/>
            <person name="Henrissat B."/>
            <person name="Grigoriev I.V."/>
            <person name="Hibbett D."/>
            <person name="Nagy L.G."/>
            <person name="Martin F.M."/>
        </authorList>
    </citation>
    <scope>NUCLEOTIDE SEQUENCE</scope>
    <source>
        <strain evidence="3">UH-Tt-Lm1</strain>
    </source>
</reference>
<dbReference type="Proteomes" id="UP000736335">
    <property type="component" value="Unassembled WGS sequence"/>
</dbReference>
<dbReference type="InterPro" id="IPR013922">
    <property type="entry name" value="Cyclin_PHO80-like"/>
</dbReference>
<dbReference type="GO" id="GO:0000307">
    <property type="term" value="C:cyclin-dependent protein kinase holoenzyme complex"/>
    <property type="evidence" value="ECO:0007669"/>
    <property type="project" value="TreeGrafter"/>
</dbReference>
<evidence type="ECO:0000259" key="2">
    <source>
        <dbReference type="SMART" id="SM00385"/>
    </source>
</evidence>
<accession>A0A9P6H873</accession>
<dbReference type="EMBL" id="WIUZ02000018">
    <property type="protein sequence ID" value="KAF9779744.1"/>
    <property type="molecule type" value="Genomic_DNA"/>
</dbReference>
<dbReference type="CDD" id="cd20557">
    <property type="entry name" value="CYCLIN_ScPCL1-like"/>
    <property type="match status" value="1"/>
</dbReference>
<dbReference type="SUPFAM" id="SSF47954">
    <property type="entry name" value="Cyclin-like"/>
    <property type="match status" value="1"/>
</dbReference>
<feature type="region of interest" description="Disordered" evidence="1">
    <location>
        <begin position="384"/>
        <end position="406"/>
    </location>
</feature>
<evidence type="ECO:0000313" key="4">
    <source>
        <dbReference type="Proteomes" id="UP000736335"/>
    </source>
</evidence>
<evidence type="ECO:0000256" key="1">
    <source>
        <dbReference type="SAM" id="MobiDB-lite"/>
    </source>
</evidence>
<dbReference type="OrthoDB" id="244495at2759"/>
<dbReference type="InterPro" id="IPR013763">
    <property type="entry name" value="Cyclin-like_dom"/>
</dbReference>
<comment type="caution">
    <text evidence="3">The sequence shown here is derived from an EMBL/GenBank/DDBJ whole genome shotgun (WGS) entry which is preliminary data.</text>
</comment>
<proteinExistence type="predicted"/>
<protein>
    <submittedName>
        <fullName evidence="3">Cyclin-domain-containing protein</fullName>
    </submittedName>
</protein>
<dbReference type="Pfam" id="PF08613">
    <property type="entry name" value="Cyclin"/>
    <property type="match status" value="1"/>
</dbReference>
<dbReference type="PANTHER" id="PTHR15615:SF27">
    <property type="entry name" value="PHO85 CYCLIN CLG1"/>
    <property type="match status" value="1"/>
</dbReference>
<dbReference type="InterPro" id="IPR036915">
    <property type="entry name" value="Cyclin-like_sf"/>
</dbReference>
<name>A0A9P6H873_9AGAM</name>
<feature type="compositionally biased region" description="Low complexity" evidence="1">
    <location>
        <begin position="291"/>
        <end position="300"/>
    </location>
</feature>